<feature type="chain" id="PRO_5013117028" evidence="1">
    <location>
        <begin position="24"/>
        <end position="163"/>
    </location>
</feature>
<dbReference type="EMBL" id="FWWU01000009">
    <property type="protein sequence ID" value="SMB93875.1"/>
    <property type="molecule type" value="Genomic_DNA"/>
</dbReference>
<sequence>MLAQRFLSLTAGLLALTLPTVQAQSSAEAQLLAGLNRARAGGVNCPGLGRRPTAAPLTASLSHALAARTQAGYMGSSGRISHFGAGGSTPRIRAASTGVRAASVTEIIYLGAGLNLAAAVNWWLHSPIHCSVLTDARYTRAGAGVVQGRRGTAYVVVLSSGPR</sequence>
<dbReference type="Gene3D" id="3.40.33.10">
    <property type="entry name" value="CAP"/>
    <property type="match status" value="1"/>
</dbReference>
<accession>A0A1W1VKG5</accession>
<dbReference type="PANTHER" id="PTHR31157">
    <property type="entry name" value="SCP DOMAIN-CONTAINING PROTEIN"/>
    <property type="match status" value="1"/>
</dbReference>
<evidence type="ECO:0000313" key="3">
    <source>
        <dbReference type="EMBL" id="SMB93875.1"/>
    </source>
</evidence>
<evidence type="ECO:0000259" key="2">
    <source>
        <dbReference type="Pfam" id="PF00188"/>
    </source>
</evidence>
<reference evidence="3 4" key="1">
    <citation type="submission" date="2017-04" db="EMBL/GenBank/DDBJ databases">
        <authorList>
            <person name="Afonso C.L."/>
            <person name="Miller P.J."/>
            <person name="Scott M.A."/>
            <person name="Spackman E."/>
            <person name="Goraichik I."/>
            <person name="Dimitrov K.M."/>
            <person name="Suarez D.L."/>
            <person name="Swayne D.E."/>
        </authorList>
    </citation>
    <scope>NUCLEOTIDE SEQUENCE [LARGE SCALE GENOMIC DNA]</scope>
    <source>
        <strain evidence="3 4">KR-140</strain>
    </source>
</reference>
<evidence type="ECO:0000313" key="4">
    <source>
        <dbReference type="Proteomes" id="UP000192582"/>
    </source>
</evidence>
<dbReference type="OrthoDB" id="68195at2"/>
<organism evidence="3 4">
    <name type="scientific">Deinococcus hopiensis KR-140</name>
    <dbReference type="NCBI Taxonomy" id="695939"/>
    <lineage>
        <taxon>Bacteria</taxon>
        <taxon>Thermotogati</taxon>
        <taxon>Deinococcota</taxon>
        <taxon>Deinococci</taxon>
        <taxon>Deinococcales</taxon>
        <taxon>Deinococcaceae</taxon>
        <taxon>Deinococcus</taxon>
    </lineage>
</organism>
<keyword evidence="4" id="KW-1185">Reference proteome</keyword>
<dbReference type="InterPro" id="IPR014044">
    <property type="entry name" value="CAP_dom"/>
</dbReference>
<proteinExistence type="predicted"/>
<dbReference type="AlphaFoldDB" id="A0A1W1VKG5"/>
<name>A0A1W1VKG5_9DEIO</name>
<keyword evidence="1" id="KW-0732">Signal</keyword>
<dbReference type="CDD" id="cd05379">
    <property type="entry name" value="CAP_bacterial"/>
    <property type="match status" value="1"/>
</dbReference>
<feature type="signal peptide" evidence="1">
    <location>
        <begin position="1"/>
        <end position="23"/>
    </location>
</feature>
<feature type="domain" description="SCP" evidence="2">
    <location>
        <begin position="52"/>
        <end position="157"/>
    </location>
</feature>
<dbReference type="Proteomes" id="UP000192582">
    <property type="component" value="Unassembled WGS sequence"/>
</dbReference>
<dbReference type="STRING" id="695939.SAMN00790413_02153"/>
<dbReference type="SUPFAM" id="SSF55797">
    <property type="entry name" value="PR-1-like"/>
    <property type="match status" value="1"/>
</dbReference>
<dbReference type="InterPro" id="IPR035940">
    <property type="entry name" value="CAP_sf"/>
</dbReference>
<gene>
    <name evidence="3" type="ORF">SAMN00790413_02153</name>
</gene>
<dbReference type="RefSeq" id="WP_084049477.1">
    <property type="nucleotide sequence ID" value="NZ_FWWU01000009.1"/>
</dbReference>
<protein>
    <submittedName>
        <fullName evidence="3">Uncharacterized conserved protein YkwD, contains CAP (CSP/antigen 5/PR1) domain</fullName>
    </submittedName>
</protein>
<dbReference type="Pfam" id="PF00188">
    <property type="entry name" value="CAP"/>
    <property type="match status" value="1"/>
</dbReference>
<dbReference type="PANTHER" id="PTHR31157:SF1">
    <property type="entry name" value="SCP DOMAIN-CONTAINING PROTEIN"/>
    <property type="match status" value="1"/>
</dbReference>
<evidence type="ECO:0000256" key="1">
    <source>
        <dbReference type="SAM" id="SignalP"/>
    </source>
</evidence>